<proteinExistence type="predicted"/>
<name>A0A3M7PI79_BRAPC</name>
<dbReference type="EMBL" id="REGN01010521">
    <property type="protein sequence ID" value="RMZ98851.1"/>
    <property type="molecule type" value="Genomic_DNA"/>
</dbReference>
<evidence type="ECO:0000313" key="2">
    <source>
        <dbReference type="EMBL" id="RMZ98851.1"/>
    </source>
</evidence>
<evidence type="ECO:0000313" key="3">
    <source>
        <dbReference type="Proteomes" id="UP000276133"/>
    </source>
</evidence>
<reference evidence="2 3" key="1">
    <citation type="journal article" date="2018" name="Sci. Rep.">
        <title>Genomic signatures of local adaptation to the degree of environmental predictability in rotifers.</title>
        <authorList>
            <person name="Franch-Gras L."/>
            <person name="Hahn C."/>
            <person name="Garcia-Roger E.M."/>
            <person name="Carmona M.J."/>
            <person name="Serra M."/>
            <person name="Gomez A."/>
        </authorList>
    </citation>
    <scope>NUCLEOTIDE SEQUENCE [LARGE SCALE GENOMIC DNA]</scope>
    <source>
        <strain evidence="2">HYR1</strain>
    </source>
</reference>
<evidence type="ECO:0000256" key="1">
    <source>
        <dbReference type="SAM" id="MobiDB-lite"/>
    </source>
</evidence>
<comment type="caution">
    <text evidence="2">The sequence shown here is derived from an EMBL/GenBank/DDBJ whole genome shotgun (WGS) entry which is preliminary data.</text>
</comment>
<feature type="compositionally biased region" description="Basic and acidic residues" evidence="1">
    <location>
        <begin position="14"/>
        <end position="23"/>
    </location>
</feature>
<keyword evidence="3" id="KW-1185">Reference proteome</keyword>
<feature type="region of interest" description="Disordered" evidence="1">
    <location>
        <begin position="1"/>
        <end position="23"/>
    </location>
</feature>
<dbReference type="Proteomes" id="UP000276133">
    <property type="component" value="Unassembled WGS sequence"/>
</dbReference>
<protein>
    <submittedName>
        <fullName evidence="2">Uncharacterized protein</fullName>
    </submittedName>
</protein>
<organism evidence="2 3">
    <name type="scientific">Brachionus plicatilis</name>
    <name type="common">Marine rotifer</name>
    <name type="synonym">Brachionus muelleri</name>
    <dbReference type="NCBI Taxonomy" id="10195"/>
    <lineage>
        <taxon>Eukaryota</taxon>
        <taxon>Metazoa</taxon>
        <taxon>Spiralia</taxon>
        <taxon>Gnathifera</taxon>
        <taxon>Rotifera</taxon>
        <taxon>Eurotatoria</taxon>
        <taxon>Monogononta</taxon>
        <taxon>Pseudotrocha</taxon>
        <taxon>Ploima</taxon>
        <taxon>Brachionidae</taxon>
        <taxon>Brachionus</taxon>
    </lineage>
</organism>
<accession>A0A3M7PI79</accession>
<dbReference type="AlphaFoldDB" id="A0A3M7PI79"/>
<gene>
    <name evidence="2" type="ORF">BpHYR1_040539</name>
</gene>
<sequence length="99" mass="11451">MKPKQASKANKIRLNVDKSRSDSETEVQVNPFISLDQVSSSIDNKKIAEPIDRSEFLKGARIKLIHEVDNNHLMVNATIQSSKIFKPFLKFYFCLWKKK</sequence>